<reference evidence="2 3" key="1">
    <citation type="submission" date="2020-01" db="EMBL/GenBank/DDBJ databases">
        <title>Insect and environment-associated Actinomycetes.</title>
        <authorList>
            <person name="Currrie C."/>
            <person name="Chevrette M."/>
            <person name="Carlson C."/>
            <person name="Stubbendieck R."/>
            <person name="Wendt-Pienkowski E."/>
        </authorList>
    </citation>
    <scope>NUCLEOTIDE SEQUENCE [LARGE SCALE GENOMIC DNA]</scope>
    <source>
        <strain evidence="2 3">SID14163</strain>
    </source>
</reference>
<organism evidence="2 3">
    <name type="scientific">Streptomyces coelicoflavus</name>
    <dbReference type="NCBI Taxonomy" id="285562"/>
    <lineage>
        <taxon>Bacteria</taxon>
        <taxon>Bacillati</taxon>
        <taxon>Actinomycetota</taxon>
        <taxon>Actinomycetes</taxon>
        <taxon>Kitasatosporales</taxon>
        <taxon>Streptomycetaceae</taxon>
        <taxon>Streptomyces</taxon>
    </lineage>
</organism>
<accession>A0A7K3PKV6</accession>
<dbReference type="InterPro" id="IPR010982">
    <property type="entry name" value="Lambda_DNA-bd_dom_sf"/>
</dbReference>
<dbReference type="CDD" id="cd00093">
    <property type="entry name" value="HTH_XRE"/>
    <property type="match status" value="1"/>
</dbReference>
<feature type="domain" description="HTH cro/C1-type" evidence="1">
    <location>
        <begin position="20"/>
        <end position="61"/>
    </location>
</feature>
<dbReference type="SUPFAM" id="SSF47413">
    <property type="entry name" value="lambda repressor-like DNA-binding domains"/>
    <property type="match status" value="1"/>
</dbReference>
<dbReference type="SMART" id="SM00530">
    <property type="entry name" value="HTH_XRE"/>
    <property type="match status" value="1"/>
</dbReference>
<dbReference type="Proteomes" id="UP000470446">
    <property type="component" value="Unassembled WGS sequence"/>
</dbReference>
<comment type="caution">
    <text evidence="2">The sequence shown here is derived from an EMBL/GenBank/DDBJ whole genome shotgun (WGS) entry which is preliminary data.</text>
</comment>
<dbReference type="Pfam" id="PF13560">
    <property type="entry name" value="HTH_31"/>
    <property type="match status" value="1"/>
</dbReference>
<evidence type="ECO:0000313" key="3">
    <source>
        <dbReference type="Proteomes" id="UP000470446"/>
    </source>
</evidence>
<evidence type="ECO:0000259" key="1">
    <source>
        <dbReference type="PROSITE" id="PS50943"/>
    </source>
</evidence>
<dbReference type="RefSeq" id="WP_164245936.1">
    <property type="nucleotide sequence ID" value="NZ_JAAGMA010000451.1"/>
</dbReference>
<dbReference type="Pfam" id="PF19054">
    <property type="entry name" value="DUF5753"/>
    <property type="match status" value="1"/>
</dbReference>
<dbReference type="AlphaFoldDB" id="A0A7K3PKV6"/>
<dbReference type="PROSITE" id="PS50943">
    <property type="entry name" value="HTH_CROC1"/>
    <property type="match status" value="1"/>
</dbReference>
<dbReference type="GO" id="GO:0003677">
    <property type="term" value="F:DNA binding"/>
    <property type="evidence" value="ECO:0007669"/>
    <property type="project" value="InterPro"/>
</dbReference>
<dbReference type="EMBL" id="JAAGMA010000451">
    <property type="protein sequence ID" value="NEB10588.1"/>
    <property type="molecule type" value="Genomic_DNA"/>
</dbReference>
<proteinExistence type="predicted"/>
<gene>
    <name evidence="2" type="ORF">G3I32_17315</name>
</gene>
<name>A0A7K3PKV6_9ACTN</name>
<dbReference type="Gene3D" id="1.10.260.40">
    <property type="entry name" value="lambda repressor-like DNA-binding domains"/>
    <property type="match status" value="1"/>
</dbReference>
<evidence type="ECO:0000313" key="2">
    <source>
        <dbReference type="EMBL" id="NEB10588.1"/>
    </source>
</evidence>
<sequence>MATEVNSQPPVAWRYCGSQIKMWRAEAGVGREALAKEAGYDYEYVKSMENGRRRPTLRFLQIADQVCGAGGKLVAAQEYLKPEPFPARSQEFMAIEAEAISFSCYEPLLIPGLLQTEEYAQALIGGSCPPLDDETVAERVAARLRRQEALTRRIRVLYGFVICEAALRTEVGGRQVMRAQLQHLQDVGQSRNVSVQVLPIGRCNGVALAGPIVLLETPEHDMLAYVEAPEVSVLHASPSKVSALNQRHAMIRMHALSIEESAEFIRRVVEEP</sequence>
<dbReference type="InterPro" id="IPR001387">
    <property type="entry name" value="Cro/C1-type_HTH"/>
</dbReference>
<protein>
    <submittedName>
        <fullName evidence="2">Helix-turn-helix domain-containing protein</fullName>
    </submittedName>
</protein>
<dbReference type="InterPro" id="IPR043917">
    <property type="entry name" value="DUF5753"/>
</dbReference>